<keyword evidence="9 21" id="KW-0347">Helicase</keyword>
<evidence type="ECO:0000256" key="10">
    <source>
        <dbReference type="ARBA" id="ARBA00022840"/>
    </source>
</evidence>
<dbReference type="Pfam" id="PF06733">
    <property type="entry name" value="DEAD_2"/>
    <property type="match status" value="1"/>
</dbReference>
<keyword evidence="5" id="KW-0479">Metal-binding</keyword>
<evidence type="ECO:0000313" key="22">
    <source>
        <dbReference type="Proteomes" id="UP001180020"/>
    </source>
</evidence>
<keyword evidence="12" id="KW-0411">Iron-sulfur</keyword>
<dbReference type="SMART" id="SM00491">
    <property type="entry name" value="HELICc2"/>
    <property type="match status" value="1"/>
</dbReference>
<dbReference type="FunFam" id="1.10.30.20:FF:000001">
    <property type="entry name" value="DNA repair helicase rad15"/>
    <property type="match status" value="1"/>
</dbReference>
<dbReference type="PROSITE" id="PS51193">
    <property type="entry name" value="HELICASE_ATP_BIND_2"/>
    <property type="match status" value="1"/>
</dbReference>
<dbReference type="GO" id="GO:0016818">
    <property type="term" value="F:hydrolase activity, acting on acid anhydrides, in phosphorus-containing anhydrides"/>
    <property type="evidence" value="ECO:0007669"/>
    <property type="project" value="InterPro"/>
</dbReference>
<evidence type="ECO:0000259" key="20">
    <source>
        <dbReference type="PROSITE" id="PS51193"/>
    </source>
</evidence>
<keyword evidence="22" id="KW-1185">Reference proteome</keyword>
<dbReference type="InterPro" id="IPR045028">
    <property type="entry name" value="DinG/Rad3-like"/>
</dbReference>
<keyword evidence="11" id="KW-0408">Iron</keyword>
<keyword evidence="16" id="KW-0539">Nucleus</keyword>
<dbReference type="GO" id="GO:0006289">
    <property type="term" value="P:nucleotide-excision repair"/>
    <property type="evidence" value="ECO:0007669"/>
    <property type="project" value="InterPro"/>
</dbReference>
<dbReference type="InterPro" id="IPR010614">
    <property type="entry name" value="RAD3-like_helicase_DEAD"/>
</dbReference>
<evidence type="ECO:0000256" key="18">
    <source>
        <dbReference type="ARBA" id="ARBA00048954"/>
    </source>
</evidence>
<evidence type="ECO:0000256" key="8">
    <source>
        <dbReference type="ARBA" id="ARBA00022801"/>
    </source>
</evidence>
<feature type="compositionally biased region" description="Polar residues" evidence="19">
    <location>
        <begin position="578"/>
        <end position="596"/>
    </location>
</feature>
<dbReference type="Gene3D" id="1.10.30.20">
    <property type="entry name" value="Bacterial XPD DNA helicase, FeS cluster domain"/>
    <property type="match status" value="1"/>
</dbReference>
<dbReference type="InterPro" id="IPR027417">
    <property type="entry name" value="P-loop_NTPase"/>
</dbReference>
<dbReference type="PRINTS" id="PR00852">
    <property type="entry name" value="XRODRMPGMNTD"/>
</dbReference>
<evidence type="ECO:0000256" key="14">
    <source>
        <dbReference type="ARBA" id="ARBA00023204"/>
    </source>
</evidence>
<evidence type="ECO:0000256" key="17">
    <source>
        <dbReference type="ARBA" id="ARBA00044969"/>
    </source>
</evidence>
<dbReference type="InterPro" id="IPR010643">
    <property type="entry name" value="HBB"/>
</dbReference>
<reference evidence="21" key="2">
    <citation type="submission" date="2023-06" db="EMBL/GenBank/DDBJ databases">
        <authorList>
            <person name="Ma L."/>
            <person name="Liu K.-W."/>
            <person name="Li Z."/>
            <person name="Hsiao Y.-Y."/>
            <person name="Qi Y."/>
            <person name="Fu T."/>
            <person name="Tang G."/>
            <person name="Zhang D."/>
            <person name="Sun W.-H."/>
            <person name="Liu D.-K."/>
            <person name="Li Y."/>
            <person name="Chen G.-Z."/>
            <person name="Liu X.-D."/>
            <person name="Liao X.-Y."/>
            <person name="Jiang Y.-T."/>
            <person name="Yu X."/>
            <person name="Hao Y."/>
            <person name="Huang J."/>
            <person name="Zhao X.-W."/>
            <person name="Ke S."/>
            <person name="Chen Y.-Y."/>
            <person name="Wu W.-L."/>
            <person name="Hsu J.-L."/>
            <person name="Lin Y.-F."/>
            <person name="Huang M.-D."/>
            <person name="Li C.-Y."/>
            <person name="Huang L."/>
            <person name="Wang Z.-W."/>
            <person name="Zhao X."/>
            <person name="Zhong W.-Y."/>
            <person name="Peng D.-H."/>
            <person name="Ahmad S."/>
            <person name="Lan S."/>
            <person name="Zhang J.-S."/>
            <person name="Tsai W.-C."/>
            <person name="Van De Peer Y."/>
            <person name="Liu Z.-J."/>
        </authorList>
    </citation>
    <scope>NUCLEOTIDE SEQUENCE</scope>
    <source>
        <strain evidence="21">CP</strain>
        <tissue evidence="21">Leaves</tissue>
    </source>
</reference>
<evidence type="ECO:0000256" key="2">
    <source>
        <dbReference type="ARBA" id="ARBA00004123"/>
    </source>
</evidence>
<evidence type="ECO:0000256" key="7">
    <source>
        <dbReference type="ARBA" id="ARBA00022763"/>
    </source>
</evidence>
<dbReference type="GO" id="GO:0006366">
    <property type="term" value="P:transcription by RNA polymerase II"/>
    <property type="evidence" value="ECO:0007669"/>
    <property type="project" value="TreeGrafter"/>
</dbReference>
<evidence type="ECO:0000256" key="5">
    <source>
        <dbReference type="ARBA" id="ARBA00022723"/>
    </source>
</evidence>
<evidence type="ECO:0000256" key="3">
    <source>
        <dbReference type="ARBA" id="ARBA00009146"/>
    </source>
</evidence>
<dbReference type="SMART" id="SM00488">
    <property type="entry name" value="DEXDc2"/>
    <property type="match status" value="1"/>
</dbReference>
<evidence type="ECO:0000256" key="11">
    <source>
        <dbReference type="ARBA" id="ARBA00023004"/>
    </source>
</evidence>
<keyword evidence="14" id="KW-0234">DNA repair</keyword>
<dbReference type="EC" id="5.6.2.3" evidence="17"/>
<dbReference type="InterPro" id="IPR001945">
    <property type="entry name" value="RAD3/XPD"/>
</dbReference>
<dbReference type="NCBIfam" id="TIGR00604">
    <property type="entry name" value="rad3"/>
    <property type="match status" value="1"/>
</dbReference>
<keyword evidence="15" id="KW-0413">Isomerase</keyword>
<keyword evidence="7" id="KW-0227">DNA damage</keyword>
<evidence type="ECO:0000256" key="12">
    <source>
        <dbReference type="ARBA" id="ARBA00023014"/>
    </source>
</evidence>
<dbReference type="PANTHER" id="PTHR11472">
    <property type="entry name" value="DNA REPAIR DEAD HELICASE RAD3/XP-D SUBFAMILY MEMBER"/>
    <property type="match status" value="1"/>
</dbReference>
<comment type="similarity">
    <text evidence="3">Belongs to the helicase family. RAD3/XPD subfamily.</text>
</comment>
<dbReference type="PANTHER" id="PTHR11472:SF1">
    <property type="entry name" value="GENERAL TRANSCRIPTION AND DNA REPAIR FACTOR IIH HELICASE SUBUNIT XPD"/>
    <property type="match status" value="1"/>
</dbReference>
<dbReference type="InterPro" id="IPR006555">
    <property type="entry name" value="ATP-dep_Helicase_C"/>
</dbReference>
<dbReference type="InterPro" id="IPR013020">
    <property type="entry name" value="Rad3/Chl1-like"/>
</dbReference>
<dbReference type="AlphaFoldDB" id="A0AAV9D2Z9"/>
<evidence type="ECO:0000256" key="9">
    <source>
        <dbReference type="ARBA" id="ARBA00022806"/>
    </source>
</evidence>
<keyword evidence="10" id="KW-0067">ATP-binding</keyword>
<dbReference type="Pfam" id="PF13307">
    <property type="entry name" value="Helicase_C_2"/>
    <property type="match status" value="1"/>
</dbReference>
<feature type="region of interest" description="Disordered" evidence="19">
    <location>
        <begin position="575"/>
        <end position="596"/>
    </location>
</feature>
<accession>A0AAV9D2Z9</accession>
<reference evidence="21" key="1">
    <citation type="journal article" date="2023" name="Nat. Commun.">
        <title>Diploid and tetraploid genomes of Acorus and the evolution of monocots.</title>
        <authorList>
            <person name="Ma L."/>
            <person name="Liu K.W."/>
            <person name="Li Z."/>
            <person name="Hsiao Y.Y."/>
            <person name="Qi Y."/>
            <person name="Fu T."/>
            <person name="Tang G.D."/>
            <person name="Zhang D."/>
            <person name="Sun W.H."/>
            <person name="Liu D.K."/>
            <person name="Li Y."/>
            <person name="Chen G.Z."/>
            <person name="Liu X.D."/>
            <person name="Liao X.Y."/>
            <person name="Jiang Y.T."/>
            <person name="Yu X."/>
            <person name="Hao Y."/>
            <person name="Huang J."/>
            <person name="Zhao X.W."/>
            <person name="Ke S."/>
            <person name="Chen Y.Y."/>
            <person name="Wu W.L."/>
            <person name="Hsu J.L."/>
            <person name="Lin Y.F."/>
            <person name="Huang M.D."/>
            <person name="Li C.Y."/>
            <person name="Huang L."/>
            <person name="Wang Z.W."/>
            <person name="Zhao X."/>
            <person name="Zhong W.Y."/>
            <person name="Peng D.H."/>
            <person name="Ahmad S."/>
            <person name="Lan S."/>
            <person name="Zhang J.S."/>
            <person name="Tsai W.C."/>
            <person name="Van de Peer Y."/>
            <person name="Liu Z.J."/>
        </authorList>
    </citation>
    <scope>NUCLEOTIDE SEQUENCE</scope>
    <source>
        <strain evidence="21">CP</strain>
    </source>
</reference>
<dbReference type="SUPFAM" id="SSF52540">
    <property type="entry name" value="P-loop containing nucleoside triphosphate hydrolases"/>
    <property type="match status" value="2"/>
</dbReference>
<evidence type="ECO:0000256" key="13">
    <source>
        <dbReference type="ARBA" id="ARBA00023125"/>
    </source>
</evidence>
<name>A0AAV9D2Z9_ACOCL</name>
<protein>
    <recommendedName>
        <fullName evidence="17">DNA 5'-3' helicase</fullName>
        <ecNumber evidence="17">5.6.2.3</ecNumber>
    </recommendedName>
</protein>
<evidence type="ECO:0000256" key="4">
    <source>
        <dbReference type="ARBA" id="ARBA00022485"/>
    </source>
</evidence>
<dbReference type="InterPro" id="IPR006554">
    <property type="entry name" value="Helicase-like_DEXD_c2"/>
</dbReference>
<dbReference type="EMBL" id="JAUJYO010000016">
    <property type="protein sequence ID" value="KAK1294828.1"/>
    <property type="molecule type" value="Genomic_DNA"/>
</dbReference>
<dbReference type="SMART" id="SM00487">
    <property type="entry name" value="DEXDc"/>
    <property type="match status" value="1"/>
</dbReference>
<evidence type="ECO:0000256" key="1">
    <source>
        <dbReference type="ARBA" id="ARBA00001966"/>
    </source>
</evidence>
<evidence type="ECO:0000256" key="15">
    <source>
        <dbReference type="ARBA" id="ARBA00023235"/>
    </source>
</evidence>
<dbReference type="GO" id="GO:0005524">
    <property type="term" value="F:ATP binding"/>
    <property type="evidence" value="ECO:0007669"/>
    <property type="project" value="UniProtKB-KW"/>
</dbReference>
<dbReference type="InterPro" id="IPR014001">
    <property type="entry name" value="Helicase_ATP-bd"/>
</dbReference>
<dbReference type="Gene3D" id="1.10.275.40">
    <property type="match status" value="1"/>
</dbReference>
<keyword evidence="13" id="KW-0238">DNA-binding</keyword>
<dbReference type="GO" id="GO:0003684">
    <property type="term" value="F:damaged DNA binding"/>
    <property type="evidence" value="ECO:0007669"/>
    <property type="project" value="TreeGrafter"/>
</dbReference>
<dbReference type="Gene3D" id="3.40.50.300">
    <property type="entry name" value="P-loop containing nucleotide triphosphate hydrolases"/>
    <property type="match status" value="2"/>
</dbReference>
<keyword evidence="6" id="KW-0547">Nucleotide-binding</keyword>
<dbReference type="Proteomes" id="UP001180020">
    <property type="component" value="Unassembled WGS sequence"/>
</dbReference>
<dbReference type="GO" id="GO:0045951">
    <property type="term" value="P:positive regulation of mitotic recombination"/>
    <property type="evidence" value="ECO:0007669"/>
    <property type="project" value="TreeGrafter"/>
</dbReference>
<comment type="subcellular location">
    <subcellularLocation>
        <location evidence="2">Nucleus</location>
    </subcellularLocation>
</comment>
<dbReference type="InterPro" id="IPR014013">
    <property type="entry name" value="Helic_SF1/SF2_ATP-bd_DinG/Rad3"/>
</dbReference>
<dbReference type="GO" id="GO:0046872">
    <property type="term" value="F:metal ion binding"/>
    <property type="evidence" value="ECO:0007669"/>
    <property type="project" value="UniProtKB-KW"/>
</dbReference>
<dbReference type="FunFam" id="1.10.275.40:FF:000001">
    <property type="entry name" value="DNA repair helicase (Rad3)"/>
    <property type="match status" value="1"/>
</dbReference>
<evidence type="ECO:0000256" key="19">
    <source>
        <dbReference type="SAM" id="MobiDB-lite"/>
    </source>
</evidence>
<dbReference type="InterPro" id="IPR042493">
    <property type="entry name" value="XPD_DNA_FeS"/>
</dbReference>
<comment type="cofactor">
    <cofactor evidence="1">
        <name>[4Fe-4S] cluster</name>
        <dbReference type="ChEBI" id="CHEBI:49883"/>
    </cofactor>
</comment>
<dbReference type="FunFam" id="3.40.50.300:FF:000128">
    <property type="entry name" value="Putative DNA repair helicase RAD3"/>
    <property type="match status" value="1"/>
</dbReference>
<proteinExistence type="inferred from homology"/>
<gene>
    <name evidence="21" type="primary">UVH6</name>
    <name evidence="21" type="ORF">QJS10_CPA16g01383</name>
</gene>
<evidence type="ECO:0000256" key="16">
    <source>
        <dbReference type="ARBA" id="ARBA00023242"/>
    </source>
</evidence>
<dbReference type="GO" id="GO:0043139">
    <property type="term" value="F:5'-3' DNA helicase activity"/>
    <property type="evidence" value="ECO:0007669"/>
    <property type="project" value="UniProtKB-EC"/>
</dbReference>
<sequence length="770" mass="86582">MKFQIEDVTVYFPYEHIYPEQYHYMLDLKRALDSSPSGTGAGHCLLEMPTGTGKTVALLSLILSYSLSKSPSLKLLYCTRTVHEMEKTLAELKHLLPHLPPSSSHRLLALGLSSRKNLCVNPSVIGTSSATTRDSVDSGCRRLTASWVRARAAEDPSVPTCSFFENYERVSAAEAVLLPPGVYTLEDLRGFGRAKGWCPYFLARHMIRLANVVVYSYQYLLDPKVAGFISREMQRECVVVFDEAHNIDNVCIEALSVSIRKQTLDGASRNYHASRRRLRVSDTWLANPALPDDILKEAVPGNIRRAERFLAVLRRLVQYLKGRLQAERVETEGPVAFVASVRSQAGIDEKTLKFCYDRLHSLMLTLEITDTDEFLHIQTVCDFATLVGTYTRGFSIIIEPFDERMPHIPDPVLQLSCHDASLAIKPVFDRFQSVIITSGTLSPIDLYPRLLNFNPVISRSFTMSLTRDCICPMILTRGSDQLPVSTKFDMRSDPGVVRNYGRLLLEMVAAVPDGIVCFFVSYSYMDGIVNSWNEMGILQDIMQHKLVFIETQDVVETTLALDNYRKACDCGRAKASSIPPSSLDEPSSQSNDYTHSSKCGRMYRGKVAEGIDFDRHYGRILLSRLEYLRETFQIKEGDFLTFDALRQAAQCVGRVIRSKADYGMMIFADKRYTRHDKRSKLPGWILSHLHDAHLNLSTDMALHIAREFLRKMAQPYNKAGVGGKKTLLSQEDLEKMGEGNVEIAAYGDLGAVGLKFEVPDINLKISADDD</sequence>
<dbReference type="CDD" id="cd18788">
    <property type="entry name" value="SF2_C_XPD"/>
    <property type="match status" value="1"/>
</dbReference>
<keyword evidence="8" id="KW-0378">Hydrolase</keyword>
<dbReference type="GO" id="GO:0051539">
    <property type="term" value="F:4 iron, 4 sulfur cluster binding"/>
    <property type="evidence" value="ECO:0007669"/>
    <property type="project" value="UniProtKB-KW"/>
</dbReference>
<evidence type="ECO:0000313" key="21">
    <source>
        <dbReference type="EMBL" id="KAK1294828.1"/>
    </source>
</evidence>
<comment type="catalytic activity">
    <reaction evidence="18">
        <text>ATP + H2O = ADP + phosphate + H(+)</text>
        <dbReference type="Rhea" id="RHEA:13065"/>
        <dbReference type="ChEBI" id="CHEBI:15377"/>
        <dbReference type="ChEBI" id="CHEBI:15378"/>
        <dbReference type="ChEBI" id="CHEBI:30616"/>
        <dbReference type="ChEBI" id="CHEBI:43474"/>
        <dbReference type="ChEBI" id="CHEBI:456216"/>
        <dbReference type="EC" id="5.6.2.3"/>
    </reaction>
</comment>
<keyword evidence="4" id="KW-0004">4Fe-4S</keyword>
<dbReference type="Pfam" id="PF06777">
    <property type="entry name" value="HBB"/>
    <property type="match status" value="1"/>
</dbReference>
<feature type="domain" description="Helicase ATP-binding" evidence="20">
    <location>
        <begin position="7"/>
        <end position="307"/>
    </location>
</feature>
<evidence type="ECO:0000256" key="6">
    <source>
        <dbReference type="ARBA" id="ARBA00022741"/>
    </source>
</evidence>
<comment type="caution">
    <text evidence="21">The sequence shown here is derived from an EMBL/GenBank/DDBJ whole genome shotgun (WGS) entry which is preliminary data.</text>
</comment>
<dbReference type="GO" id="GO:0005634">
    <property type="term" value="C:nucleus"/>
    <property type="evidence" value="ECO:0007669"/>
    <property type="project" value="UniProtKB-SubCell"/>
</dbReference>
<organism evidence="21 22">
    <name type="scientific">Acorus calamus</name>
    <name type="common">Sweet flag</name>
    <dbReference type="NCBI Taxonomy" id="4465"/>
    <lineage>
        <taxon>Eukaryota</taxon>
        <taxon>Viridiplantae</taxon>
        <taxon>Streptophyta</taxon>
        <taxon>Embryophyta</taxon>
        <taxon>Tracheophyta</taxon>
        <taxon>Spermatophyta</taxon>
        <taxon>Magnoliopsida</taxon>
        <taxon>Liliopsida</taxon>
        <taxon>Acoraceae</taxon>
        <taxon>Acorus</taxon>
    </lineage>
</organism>